<sequence>MARQELQTPGTDLARLAKLLARLDSDQDAEVLAAARAASRLLRVAGLGWDDVISAAPGKGWRGFLDLGKMLAAETKRRIAAERAAHHWQTLARLREAAVKPDPMVAPAAAAPSPTPDDTETVIIEEAATGHPLIDRLLAAPGLDAAQRRRVEAIASWYRRSGDLLETESRDLEAFGQQVGLIPQYHLQRVAA</sequence>
<dbReference type="EMBL" id="NOXS01000035">
    <property type="protein sequence ID" value="OYQ16966.1"/>
    <property type="molecule type" value="Genomic_DNA"/>
</dbReference>
<organism evidence="1 2">
    <name type="scientific">Elstera cyanobacteriorum</name>
    <dbReference type="NCBI Taxonomy" id="2022747"/>
    <lineage>
        <taxon>Bacteria</taxon>
        <taxon>Pseudomonadati</taxon>
        <taxon>Pseudomonadota</taxon>
        <taxon>Alphaproteobacteria</taxon>
        <taxon>Rhodospirillales</taxon>
        <taxon>Rhodospirillaceae</taxon>
        <taxon>Elstera</taxon>
    </lineage>
</organism>
<proteinExistence type="predicted"/>
<accession>A0A255XJ21</accession>
<keyword evidence="2" id="KW-1185">Reference proteome</keyword>
<dbReference type="OrthoDB" id="9981537at2"/>
<comment type="caution">
    <text evidence="1">The sequence shown here is derived from an EMBL/GenBank/DDBJ whole genome shotgun (WGS) entry which is preliminary data.</text>
</comment>
<reference evidence="1 2" key="1">
    <citation type="submission" date="2017-07" db="EMBL/GenBank/DDBJ databases">
        <title>Elstera cyanobacteriorum sp. nov., a novel bacterium isolated from cyanobacterial aggregates in a eutrophic lake.</title>
        <authorList>
            <person name="Cai H."/>
        </authorList>
    </citation>
    <scope>NUCLEOTIDE SEQUENCE [LARGE SCALE GENOMIC DNA]</scope>
    <source>
        <strain evidence="1 2">TH019</strain>
    </source>
</reference>
<dbReference type="AlphaFoldDB" id="A0A255XJ21"/>
<name>A0A255XJ21_9PROT</name>
<dbReference type="Proteomes" id="UP000216361">
    <property type="component" value="Unassembled WGS sequence"/>
</dbReference>
<dbReference type="RefSeq" id="WP_094410603.1">
    <property type="nucleotide sequence ID" value="NZ_BMJZ01000003.1"/>
</dbReference>
<evidence type="ECO:0000313" key="1">
    <source>
        <dbReference type="EMBL" id="OYQ16966.1"/>
    </source>
</evidence>
<gene>
    <name evidence="1" type="ORF">CHR90_18570</name>
</gene>
<evidence type="ECO:0000313" key="2">
    <source>
        <dbReference type="Proteomes" id="UP000216361"/>
    </source>
</evidence>
<protein>
    <submittedName>
        <fullName evidence="1">Uncharacterized protein</fullName>
    </submittedName>
</protein>